<proteinExistence type="predicted"/>
<dbReference type="EMBL" id="CP028136">
    <property type="protein sequence ID" value="AVR44061.1"/>
    <property type="molecule type" value="Genomic_DNA"/>
</dbReference>
<dbReference type="Proteomes" id="UP000241507">
    <property type="component" value="Chromosome"/>
</dbReference>
<accession>A0A2R3Z1C4</accession>
<sequence>MRDFITNYFIKHSFFLILLMFGSLVTNAQERQILKGKILSVDHENVEKINIINLNNETGTISDQNGDYELTVKAHDSILFSSVQFENKTLVVSEKMISDGKFPDVILNDAINELAEVQISNIKLSGYLANDINQVSIAEVETKNKLQRNLNKVIEIDRSLNPPQNVNPQGGINVMKVAGMIADKLNTHKETLIHFTPEDFVKKSISMVGVQYFRETLALEENEVTNFILYCSEEVRFKILFRKEDALGLIEYFDSKIDDFRNLRGDLLNQQKEVPL</sequence>
<dbReference type="KEGG" id="grs:C7S20_01610"/>
<dbReference type="RefSeq" id="WP_107010845.1">
    <property type="nucleotide sequence ID" value="NZ_CP028136.1"/>
</dbReference>
<evidence type="ECO:0000313" key="1">
    <source>
        <dbReference type="EMBL" id="AVR44061.1"/>
    </source>
</evidence>
<reference evidence="2" key="1">
    <citation type="submission" date="2018-03" db="EMBL/GenBank/DDBJ databases">
        <title>Gramella fulva sp. nov., isolated from a dry surface of tidal flat.</title>
        <authorList>
            <person name="Hwang S.H."/>
            <person name="Hwang W.M."/>
            <person name="Kang K."/>
            <person name="Ahn T.-Y."/>
        </authorList>
    </citation>
    <scope>NUCLEOTIDE SEQUENCE [LARGE SCALE GENOMIC DNA]</scope>
    <source>
        <strain evidence="2">SH35</strain>
    </source>
</reference>
<protein>
    <recommendedName>
        <fullName evidence="3">Carboxypeptidase-like regulatory domain-containing protein</fullName>
    </recommendedName>
</protein>
<keyword evidence="2" id="KW-1185">Reference proteome</keyword>
<dbReference type="InterPro" id="IPR008969">
    <property type="entry name" value="CarboxyPept-like_regulatory"/>
</dbReference>
<evidence type="ECO:0000313" key="2">
    <source>
        <dbReference type="Proteomes" id="UP000241507"/>
    </source>
</evidence>
<dbReference type="AlphaFoldDB" id="A0A2R3Z1C4"/>
<gene>
    <name evidence="1" type="ORF">C7S20_01610</name>
</gene>
<dbReference type="SUPFAM" id="SSF49464">
    <property type="entry name" value="Carboxypeptidase regulatory domain-like"/>
    <property type="match status" value="1"/>
</dbReference>
<dbReference type="OrthoDB" id="1427655at2"/>
<evidence type="ECO:0008006" key="3">
    <source>
        <dbReference type="Google" id="ProtNLM"/>
    </source>
</evidence>
<organism evidence="1 2">
    <name type="scientific">Christiangramia fulva</name>
    <dbReference type="NCBI Taxonomy" id="2126553"/>
    <lineage>
        <taxon>Bacteria</taxon>
        <taxon>Pseudomonadati</taxon>
        <taxon>Bacteroidota</taxon>
        <taxon>Flavobacteriia</taxon>
        <taxon>Flavobacteriales</taxon>
        <taxon>Flavobacteriaceae</taxon>
        <taxon>Christiangramia</taxon>
    </lineage>
</organism>
<name>A0A2R3Z1C4_9FLAO</name>